<accession>A0A9P4JZH9</accession>
<dbReference type="AlphaFoldDB" id="A0A9P4JZH9"/>
<dbReference type="Gene3D" id="3.30.2140.20">
    <property type="match status" value="1"/>
</dbReference>
<evidence type="ECO:0000256" key="1">
    <source>
        <dbReference type="ARBA" id="ARBA00006547"/>
    </source>
</evidence>
<sequence length="321" mass="36038">MSAYSPEQVSAFVEYIGLPAKYHVENNPQHGLEFLTALHIHTISAVPYENLSLHYSPTHTISIDPHDAFQKVVGNRRGRGGYCMEVGIFFNHILRGLGFKAYTVGVRIRLREAGAPAGNYIGWVHIVNIVTLPSGAKYMLDVGFGGDGATKPLPLLSGHSTHNLGNQEIRLIYDHIPTQTHRTEASKLWIYQYRNGPHLPWNSFYAFPELEFLESDFRIMNWYTGSHPESFQVFTLLVIKFLKREKEGAKNGEQEVYGKRMLVNGTVKENLGGRTRVVQECATEEERVRALEGLFGIILTGEEREGIMGHPTELKGTSRGG</sequence>
<dbReference type="PANTHER" id="PTHR11786:SF0">
    <property type="entry name" value="ARYLAMINE N-ACETYLTRANSFERASE 4-RELATED"/>
    <property type="match status" value="1"/>
</dbReference>
<dbReference type="PANTHER" id="PTHR11786">
    <property type="entry name" value="N-HYDROXYARYLAMINE O-ACETYLTRANSFERASE"/>
    <property type="match status" value="1"/>
</dbReference>
<dbReference type="GO" id="GO:0016407">
    <property type="term" value="F:acetyltransferase activity"/>
    <property type="evidence" value="ECO:0007669"/>
    <property type="project" value="InterPro"/>
</dbReference>
<comment type="similarity">
    <text evidence="1">Belongs to the arylamine N-acetyltransferase family.</text>
</comment>
<dbReference type="Proteomes" id="UP000800093">
    <property type="component" value="Unassembled WGS sequence"/>
</dbReference>
<gene>
    <name evidence="2" type="ORF">CC78DRAFT_537273</name>
</gene>
<dbReference type="InterPro" id="IPR001447">
    <property type="entry name" value="Arylamine_N-AcTrfase"/>
</dbReference>
<comment type="caution">
    <text evidence="2">The sequence shown here is derived from an EMBL/GenBank/DDBJ whole genome shotgun (WGS) entry which is preliminary data.</text>
</comment>
<evidence type="ECO:0000313" key="3">
    <source>
        <dbReference type="Proteomes" id="UP000800093"/>
    </source>
</evidence>
<dbReference type="OrthoDB" id="10260017at2759"/>
<dbReference type="InterPro" id="IPR053710">
    <property type="entry name" value="Arylamine_NAT_domain_sf"/>
</dbReference>
<dbReference type="EMBL" id="ML986717">
    <property type="protein sequence ID" value="KAF2259221.1"/>
    <property type="molecule type" value="Genomic_DNA"/>
</dbReference>
<reference evidence="3" key="1">
    <citation type="journal article" date="2020" name="Stud. Mycol.">
        <title>101 Dothideomycetes genomes: A test case for predicting lifestyles and emergence of pathogens.</title>
        <authorList>
            <person name="Haridas S."/>
            <person name="Albert R."/>
            <person name="Binder M."/>
            <person name="Bloem J."/>
            <person name="LaButti K."/>
            <person name="Salamov A."/>
            <person name="Andreopoulos B."/>
            <person name="Baker S."/>
            <person name="Barry K."/>
            <person name="Bills G."/>
            <person name="Bluhm B."/>
            <person name="Cannon C."/>
            <person name="Castanera R."/>
            <person name="Culley D."/>
            <person name="Daum C."/>
            <person name="Ezra D."/>
            <person name="Gonzalez J."/>
            <person name="Henrissat B."/>
            <person name="Kuo A."/>
            <person name="Liang C."/>
            <person name="Lipzen A."/>
            <person name="Lutzoni F."/>
            <person name="Magnuson J."/>
            <person name="Mondo S."/>
            <person name="Nolan M."/>
            <person name="Ohm R."/>
            <person name="Pangilinan J."/>
            <person name="Park H.-J."/>
            <person name="Ramirez L."/>
            <person name="Alfaro M."/>
            <person name="Sun H."/>
            <person name="Tritt A."/>
            <person name="Yoshinaga Y."/>
            <person name="Zwiers L.-H."/>
            <person name="Turgeon B."/>
            <person name="Goodwin S."/>
            <person name="Spatafora J."/>
            <person name="Crous P."/>
            <person name="Grigoriev I."/>
        </authorList>
    </citation>
    <scope>NUCLEOTIDE SEQUENCE [LARGE SCALE GENOMIC DNA]</scope>
    <source>
        <strain evidence="3">CBS 304.66</strain>
    </source>
</reference>
<dbReference type="InterPro" id="IPR038765">
    <property type="entry name" value="Papain-like_cys_pep_sf"/>
</dbReference>
<organism evidence="2 3">
    <name type="scientific">Lojkania enalia</name>
    <dbReference type="NCBI Taxonomy" id="147567"/>
    <lineage>
        <taxon>Eukaryota</taxon>
        <taxon>Fungi</taxon>
        <taxon>Dikarya</taxon>
        <taxon>Ascomycota</taxon>
        <taxon>Pezizomycotina</taxon>
        <taxon>Dothideomycetes</taxon>
        <taxon>Pleosporomycetidae</taxon>
        <taxon>Pleosporales</taxon>
        <taxon>Pleosporales incertae sedis</taxon>
        <taxon>Lojkania</taxon>
    </lineage>
</organism>
<proteinExistence type="inferred from homology"/>
<protein>
    <submittedName>
        <fullName evidence="2">Cysteine proteinase</fullName>
    </submittedName>
</protein>
<name>A0A9P4JZH9_9PLEO</name>
<keyword evidence="3" id="KW-1185">Reference proteome</keyword>
<dbReference type="SUPFAM" id="SSF54001">
    <property type="entry name" value="Cysteine proteinases"/>
    <property type="match status" value="1"/>
</dbReference>
<evidence type="ECO:0000313" key="2">
    <source>
        <dbReference type="EMBL" id="KAF2259221.1"/>
    </source>
</evidence>
<dbReference type="Pfam" id="PF00797">
    <property type="entry name" value="Acetyltransf_2"/>
    <property type="match status" value="1"/>
</dbReference>